<dbReference type="EMBL" id="WJXA01000005">
    <property type="protein sequence ID" value="KAF7142937.1"/>
    <property type="molecule type" value="Genomic_DNA"/>
</dbReference>
<keyword evidence="2" id="KW-1185">Reference proteome</keyword>
<protein>
    <submittedName>
        <fullName evidence="1">Uncharacterized protein</fullName>
    </submittedName>
</protein>
<reference evidence="1" key="1">
    <citation type="submission" date="2019-11" db="EMBL/GenBank/DDBJ databases">
        <authorList>
            <person name="Liu Y."/>
            <person name="Hou J."/>
            <person name="Li T.-Q."/>
            <person name="Guan C.-H."/>
            <person name="Wu X."/>
            <person name="Wu H.-Z."/>
            <person name="Ling F."/>
            <person name="Zhang R."/>
            <person name="Shi X.-G."/>
            <person name="Ren J.-P."/>
            <person name="Chen E.-F."/>
            <person name="Sun J.-M."/>
        </authorList>
    </citation>
    <scope>NUCLEOTIDE SEQUENCE</scope>
    <source>
        <strain evidence="1">Adult_tree_wgs_1</strain>
        <tissue evidence="1">Leaves</tissue>
    </source>
</reference>
<dbReference type="AlphaFoldDB" id="A0A834H061"/>
<evidence type="ECO:0000313" key="2">
    <source>
        <dbReference type="Proteomes" id="UP000626092"/>
    </source>
</evidence>
<evidence type="ECO:0000313" key="1">
    <source>
        <dbReference type="EMBL" id="KAF7142937.1"/>
    </source>
</evidence>
<accession>A0A834H061</accession>
<organism evidence="1 2">
    <name type="scientific">Rhododendron simsii</name>
    <name type="common">Sims's rhododendron</name>
    <dbReference type="NCBI Taxonomy" id="118357"/>
    <lineage>
        <taxon>Eukaryota</taxon>
        <taxon>Viridiplantae</taxon>
        <taxon>Streptophyta</taxon>
        <taxon>Embryophyta</taxon>
        <taxon>Tracheophyta</taxon>
        <taxon>Spermatophyta</taxon>
        <taxon>Magnoliopsida</taxon>
        <taxon>eudicotyledons</taxon>
        <taxon>Gunneridae</taxon>
        <taxon>Pentapetalae</taxon>
        <taxon>asterids</taxon>
        <taxon>Ericales</taxon>
        <taxon>Ericaceae</taxon>
        <taxon>Ericoideae</taxon>
        <taxon>Rhodoreae</taxon>
        <taxon>Rhododendron</taxon>
    </lineage>
</organism>
<name>A0A834H061_RHOSS</name>
<dbReference type="Proteomes" id="UP000626092">
    <property type="component" value="Unassembled WGS sequence"/>
</dbReference>
<dbReference type="Pfam" id="PF23733">
    <property type="entry name" value="GRXCR1-2_C"/>
    <property type="match status" value="1"/>
</dbReference>
<sequence>MSSWQNRFSSSLHDRAPWDPKDIRRLQQHQILARQLSGIVFRKGHFDALCFQGRAMDDSRSSLFEGVPVDWSEGPRNGSWFAVCFNCNGSHKVVSGDVAASSEDCPECNENGLITCPLCC</sequence>
<dbReference type="OrthoDB" id="955527at2759"/>
<proteinExistence type="predicted"/>
<gene>
    <name evidence="1" type="ORF">RHSIM_Rhsim05G0117800</name>
</gene>
<comment type="caution">
    <text evidence="1">The sequence shown here is derived from an EMBL/GenBank/DDBJ whole genome shotgun (WGS) entry which is preliminary data.</text>
</comment>